<comment type="pathway">
    <text evidence="1 7 8">Purine metabolism; IMP biosynthesis via de novo pathway; N(1)-(5-phospho-D-ribosyl)glycinamide from 5-phospho-alpha-D-ribose 1-diphosphate: step 1/2.</text>
</comment>
<feature type="binding site" evidence="7 10">
    <location>
        <position position="305"/>
    </location>
    <ligand>
        <name>Mg(2+)</name>
        <dbReference type="ChEBI" id="CHEBI:18420"/>
    </ligand>
</feature>
<keyword evidence="7 10" id="KW-0460">Magnesium</keyword>
<dbReference type="Gene3D" id="3.40.50.2020">
    <property type="match status" value="1"/>
</dbReference>
<organism evidence="12 13">
    <name type="scientific">Acinetobacter populi</name>
    <dbReference type="NCBI Taxonomy" id="1582270"/>
    <lineage>
        <taxon>Bacteria</taxon>
        <taxon>Pseudomonadati</taxon>
        <taxon>Pseudomonadota</taxon>
        <taxon>Gammaproteobacteria</taxon>
        <taxon>Moraxellales</taxon>
        <taxon>Moraxellaceae</taxon>
        <taxon>Acinetobacter</taxon>
    </lineage>
</organism>
<dbReference type="AlphaFoldDB" id="A0A1Z9YZ48"/>
<keyword evidence="13" id="KW-1185">Reference proteome</keyword>
<dbReference type="InterPro" id="IPR005854">
    <property type="entry name" value="PurF"/>
</dbReference>
<dbReference type="Proteomes" id="UP000196536">
    <property type="component" value="Unassembled WGS sequence"/>
</dbReference>
<dbReference type="OrthoDB" id="9801213at2"/>
<evidence type="ECO:0000256" key="5">
    <source>
        <dbReference type="ARBA" id="ARBA00022755"/>
    </source>
</evidence>
<dbReference type="RefSeq" id="WP_087619993.1">
    <property type="nucleotide sequence ID" value="NZ_JAKVJF010000021.1"/>
</dbReference>
<dbReference type="EMBL" id="NEXX01000002">
    <property type="protein sequence ID" value="OUY07442.1"/>
    <property type="molecule type" value="Genomic_DNA"/>
</dbReference>
<evidence type="ECO:0000256" key="3">
    <source>
        <dbReference type="ARBA" id="ARBA00022676"/>
    </source>
</evidence>
<dbReference type="GO" id="GO:0009113">
    <property type="term" value="P:purine nucleobase biosynthetic process"/>
    <property type="evidence" value="ECO:0007669"/>
    <property type="project" value="UniProtKB-UniRule"/>
</dbReference>
<dbReference type="InterPro" id="IPR029057">
    <property type="entry name" value="PRTase-like"/>
</dbReference>
<reference evidence="12 13" key="1">
    <citation type="submission" date="2017-05" db="EMBL/GenBank/DDBJ databases">
        <title>Acinetobacter populi ANC 5415 (= PBJ7), whole genome shotgun sequencing project.</title>
        <authorList>
            <person name="Nemec A."/>
            <person name="Radolfova-Krizova L."/>
        </authorList>
    </citation>
    <scope>NUCLEOTIDE SEQUENCE [LARGE SCALE GENOMIC DNA]</scope>
    <source>
        <strain evidence="12 13">PBJ7</strain>
    </source>
</reference>
<dbReference type="Gene3D" id="3.60.20.10">
    <property type="entry name" value="Glutamine Phosphoribosylpyrophosphate, subunit 1, domain 1"/>
    <property type="match status" value="1"/>
</dbReference>
<evidence type="ECO:0000259" key="11">
    <source>
        <dbReference type="PROSITE" id="PS51278"/>
    </source>
</evidence>
<dbReference type="Pfam" id="PF13522">
    <property type="entry name" value="GATase_6"/>
    <property type="match status" value="1"/>
</dbReference>
<dbReference type="InterPro" id="IPR017932">
    <property type="entry name" value="GATase_2_dom"/>
</dbReference>
<comment type="caution">
    <text evidence="7">Lacks conserved residue(s) required for the propagation of feature annotation.</text>
</comment>
<dbReference type="GO" id="GO:0000287">
    <property type="term" value="F:magnesium ion binding"/>
    <property type="evidence" value="ECO:0007669"/>
    <property type="project" value="UniProtKB-UniRule"/>
</dbReference>
<feature type="active site" description="Nucleophile" evidence="7 9">
    <location>
        <position position="2"/>
    </location>
</feature>
<accession>A0A1Z9YZ48</accession>
<keyword evidence="5 7" id="KW-0658">Purine biosynthesis</keyword>
<evidence type="ECO:0000256" key="8">
    <source>
        <dbReference type="PIRNR" id="PIRNR000485"/>
    </source>
</evidence>
<keyword evidence="4 7" id="KW-0808">Transferase</keyword>
<feature type="binding site" evidence="7 10">
    <location>
        <position position="368"/>
    </location>
    <ligand>
        <name>Mg(2+)</name>
        <dbReference type="ChEBI" id="CHEBI:18420"/>
    </ligand>
</feature>
<dbReference type="PANTHER" id="PTHR11907">
    <property type="entry name" value="AMIDOPHOSPHORIBOSYLTRANSFERASE"/>
    <property type="match status" value="1"/>
</dbReference>
<comment type="function">
    <text evidence="7">Catalyzes the formation of phosphoribosylamine from phosphoribosylpyrophosphate (PRPP) and glutamine.</text>
</comment>
<comment type="caution">
    <text evidence="12">The sequence shown here is derived from an EMBL/GenBank/DDBJ whole genome shotgun (WGS) entry which is preliminary data.</text>
</comment>
<proteinExistence type="inferred from homology"/>
<dbReference type="SUPFAM" id="SSF53271">
    <property type="entry name" value="PRTase-like"/>
    <property type="match status" value="1"/>
</dbReference>
<comment type="similarity">
    <text evidence="2 7 8">In the C-terminal section; belongs to the purine/pyrimidine phosphoribosyltransferase family.</text>
</comment>
<evidence type="ECO:0000313" key="13">
    <source>
        <dbReference type="Proteomes" id="UP000196536"/>
    </source>
</evidence>
<dbReference type="InterPro" id="IPR035584">
    <property type="entry name" value="PurF_N"/>
</dbReference>
<comment type="catalytic activity">
    <reaction evidence="7 8">
        <text>5-phospho-beta-D-ribosylamine + L-glutamate + diphosphate = 5-phospho-alpha-D-ribose 1-diphosphate + L-glutamine + H2O</text>
        <dbReference type="Rhea" id="RHEA:14905"/>
        <dbReference type="ChEBI" id="CHEBI:15377"/>
        <dbReference type="ChEBI" id="CHEBI:29985"/>
        <dbReference type="ChEBI" id="CHEBI:33019"/>
        <dbReference type="ChEBI" id="CHEBI:58017"/>
        <dbReference type="ChEBI" id="CHEBI:58359"/>
        <dbReference type="ChEBI" id="CHEBI:58681"/>
        <dbReference type="EC" id="2.4.2.14"/>
    </reaction>
</comment>
<dbReference type="CDD" id="cd06223">
    <property type="entry name" value="PRTases_typeI"/>
    <property type="match status" value="1"/>
</dbReference>
<gene>
    <name evidence="7" type="primary">purF</name>
    <name evidence="12" type="ORF">CAP51_06720</name>
</gene>
<evidence type="ECO:0000313" key="12">
    <source>
        <dbReference type="EMBL" id="OUY07442.1"/>
    </source>
</evidence>
<dbReference type="InterPro" id="IPR029055">
    <property type="entry name" value="Ntn_hydrolases_N"/>
</dbReference>
<dbReference type="GO" id="GO:0006189">
    <property type="term" value="P:'de novo' IMP biosynthetic process"/>
    <property type="evidence" value="ECO:0007669"/>
    <property type="project" value="UniProtKB-UniRule"/>
</dbReference>
<keyword evidence="3 7" id="KW-0328">Glycosyltransferase</keyword>
<dbReference type="NCBIfam" id="TIGR01134">
    <property type="entry name" value="purF"/>
    <property type="match status" value="1"/>
</dbReference>
<evidence type="ECO:0000256" key="10">
    <source>
        <dbReference type="PIRSR" id="PIRSR000485-2"/>
    </source>
</evidence>
<evidence type="ECO:0000256" key="1">
    <source>
        <dbReference type="ARBA" id="ARBA00005209"/>
    </source>
</evidence>
<feature type="domain" description="Glutamine amidotransferase type-2" evidence="11">
    <location>
        <begin position="2"/>
        <end position="235"/>
    </location>
</feature>
<keyword evidence="6 7" id="KW-0315">Glutamine amidotransferase</keyword>
<dbReference type="HAMAP" id="MF_01931">
    <property type="entry name" value="PurF"/>
    <property type="match status" value="1"/>
</dbReference>
<dbReference type="Pfam" id="PF00156">
    <property type="entry name" value="Pribosyltran"/>
    <property type="match status" value="1"/>
</dbReference>
<evidence type="ECO:0000256" key="4">
    <source>
        <dbReference type="ARBA" id="ARBA00022679"/>
    </source>
</evidence>
<dbReference type="PIRSF" id="PIRSF000485">
    <property type="entry name" value="Amd_phspho_trans"/>
    <property type="match status" value="1"/>
</dbReference>
<feature type="binding site" evidence="7 10">
    <location>
        <position position="367"/>
    </location>
    <ligand>
        <name>Mg(2+)</name>
        <dbReference type="ChEBI" id="CHEBI:18420"/>
    </ligand>
</feature>
<dbReference type="EC" id="2.4.2.14" evidence="7"/>
<evidence type="ECO:0000256" key="9">
    <source>
        <dbReference type="PIRSR" id="PIRSR000485-1"/>
    </source>
</evidence>
<dbReference type="PROSITE" id="PS51278">
    <property type="entry name" value="GATASE_TYPE_2"/>
    <property type="match status" value="1"/>
</dbReference>
<dbReference type="UniPathway" id="UPA00074">
    <property type="reaction ID" value="UER00124"/>
</dbReference>
<evidence type="ECO:0000256" key="6">
    <source>
        <dbReference type="ARBA" id="ARBA00022962"/>
    </source>
</evidence>
<comment type="cofactor">
    <cofactor evidence="7 10">
        <name>Mg(2+)</name>
        <dbReference type="ChEBI" id="CHEBI:18420"/>
    </cofactor>
    <text evidence="7 10">Binds 1 Mg(2+) ion per subunit.</text>
</comment>
<evidence type="ECO:0000256" key="7">
    <source>
        <dbReference type="HAMAP-Rule" id="MF_01931"/>
    </source>
</evidence>
<dbReference type="CDD" id="cd00715">
    <property type="entry name" value="GPATase_N"/>
    <property type="match status" value="1"/>
</dbReference>
<dbReference type="GO" id="GO:0004044">
    <property type="term" value="F:amidophosphoribosyltransferase activity"/>
    <property type="evidence" value="ECO:0007669"/>
    <property type="project" value="UniProtKB-UniRule"/>
</dbReference>
<name>A0A1Z9YZ48_9GAMM</name>
<dbReference type="SUPFAM" id="SSF56235">
    <property type="entry name" value="N-terminal nucleophile aminohydrolases (Ntn hydrolases)"/>
    <property type="match status" value="1"/>
</dbReference>
<sequence>MCGVVGIAGKSPVNQLLYDALTMLQHRGQDAAGIITCHNGRLYLRKDNGMVRDVFHTRHMRALLGNYGIGHVRYPTAGSSSSAEAQPFYVNSPYGISLAHNGNLTNADEIHKDLFNTDFRHINTDSDSEVLLNVFAHEMQKCGKVDPSEHDVFSAVTRVHERCKGAYGVVSLITGHGLVGFRDPNGIRPLIYGSRTTEAGEKEYIIASESVAITALGFKVERDIEPGEAIFINANGKLFTKQCAEHPKYRPCIFEYVYFARPDATLDGISVYKARLKMGEKLAHKILRDWGKQHDIDVVIPIPDTSRTSALELANTLGVKFREGFMKNRYIGRTFIMPGQQQRKKSVRQKLNPVELEFKGKNVLLVDDSIVRGTTCEEIIQMARDSGAKQVYFASAAPMVKYPNVYGIDMPAKSELIASGRTVEEVRQIIGADRLIFQDLEDLKEAVRTVKVPDVTEFDCAVFDGVYVTEGIDANYLARLEKNRNDIAKKSKDNYIDVNVDAASVDLTGIREDA</sequence>
<evidence type="ECO:0000256" key="2">
    <source>
        <dbReference type="ARBA" id="ARBA00010138"/>
    </source>
</evidence>
<protein>
    <recommendedName>
        <fullName evidence="7">Amidophosphoribosyltransferase</fullName>
        <shortName evidence="7">ATase</shortName>
        <ecNumber evidence="7">2.4.2.14</ecNumber>
    </recommendedName>
    <alternativeName>
        <fullName evidence="7">Glutamine phosphoribosylpyrophosphate amidotransferase</fullName>
        <shortName evidence="7">GPATase</shortName>
    </alternativeName>
</protein>
<keyword evidence="7 10" id="KW-0479">Metal-binding</keyword>
<dbReference type="InterPro" id="IPR000836">
    <property type="entry name" value="PRTase_dom"/>
</dbReference>